<evidence type="ECO:0000313" key="2">
    <source>
        <dbReference type="EMBL" id="KAK8846948.1"/>
    </source>
</evidence>
<comment type="caution">
    <text evidence="2">The sequence shown here is derived from an EMBL/GenBank/DDBJ whole genome shotgun (WGS) entry which is preliminary data.</text>
</comment>
<evidence type="ECO:0000259" key="1">
    <source>
        <dbReference type="PROSITE" id="PS50011"/>
    </source>
</evidence>
<dbReference type="SMART" id="SM00220">
    <property type="entry name" value="S_TKc"/>
    <property type="match status" value="1"/>
</dbReference>
<dbReference type="PROSITE" id="PS50011">
    <property type="entry name" value="PROTEIN_KINASE_DOM"/>
    <property type="match status" value="1"/>
</dbReference>
<evidence type="ECO:0000313" key="3">
    <source>
        <dbReference type="Proteomes" id="UP001470230"/>
    </source>
</evidence>
<feature type="domain" description="Protein kinase" evidence="1">
    <location>
        <begin position="362"/>
        <end position="638"/>
    </location>
</feature>
<reference evidence="2 3" key="1">
    <citation type="submission" date="2024-04" db="EMBL/GenBank/DDBJ databases">
        <title>Tritrichomonas musculus Genome.</title>
        <authorList>
            <person name="Alves-Ferreira E."/>
            <person name="Grigg M."/>
            <person name="Lorenzi H."/>
            <person name="Galac M."/>
        </authorList>
    </citation>
    <scope>NUCLEOTIDE SEQUENCE [LARGE SCALE GENOMIC DNA]</scope>
    <source>
        <strain evidence="2 3">EAF2021</strain>
    </source>
</reference>
<gene>
    <name evidence="2" type="ORF">M9Y10_019520</name>
</gene>
<accession>A0ABR2HHK2</accession>
<protein>
    <recommendedName>
        <fullName evidence="1">Protein kinase domain-containing protein</fullName>
    </recommendedName>
</protein>
<dbReference type="InterPro" id="IPR011009">
    <property type="entry name" value="Kinase-like_dom_sf"/>
</dbReference>
<dbReference type="InterPro" id="IPR001245">
    <property type="entry name" value="Ser-Thr/Tyr_kinase_cat_dom"/>
</dbReference>
<dbReference type="EMBL" id="JAPFFF010000028">
    <property type="protein sequence ID" value="KAK8846948.1"/>
    <property type="molecule type" value="Genomic_DNA"/>
</dbReference>
<dbReference type="Pfam" id="PF07714">
    <property type="entry name" value="PK_Tyr_Ser-Thr"/>
    <property type="match status" value="1"/>
</dbReference>
<keyword evidence="3" id="KW-1185">Reference proteome</keyword>
<organism evidence="2 3">
    <name type="scientific">Tritrichomonas musculus</name>
    <dbReference type="NCBI Taxonomy" id="1915356"/>
    <lineage>
        <taxon>Eukaryota</taxon>
        <taxon>Metamonada</taxon>
        <taxon>Parabasalia</taxon>
        <taxon>Tritrichomonadida</taxon>
        <taxon>Tritrichomonadidae</taxon>
        <taxon>Tritrichomonas</taxon>
    </lineage>
</organism>
<proteinExistence type="predicted"/>
<dbReference type="Proteomes" id="UP001470230">
    <property type="component" value="Unassembled WGS sequence"/>
</dbReference>
<name>A0ABR2HHK2_9EUKA</name>
<dbReference type="SUPFAM" id="SSF56112">
    <property type="entry name" value="Protein kinase-like (PK-like)"/>
    <property type="match status" value="1"/>
</dbReference>
<dbReference type="InterPro" id="IPR000719">
    <property type="entry name" value="Prot_kinase_dom"/>
</dbReference>
<dbReference type="Gene3D" id="1.10.510.10">
    <property type="entry name" value="Transferase(Phosphotransferase) domain 1"/>
    <property type="match status" value="1"/>
</dbReference>
<sequence length="854" mass="100369">MSLKEFKDIRSLEFRYTLRYAINLINNELFQDVQVPFKERSDHIKKIIESMGKMDMKERKLFTDLIDSGISLLFYLNYRNILCDQIYSEKYYDALQGKDKLMVMKWMFSIACGLYVLVKKNVYIPILDNTILIDPNDDSCMVFLGDNLIRISEDINYHSLFIPPGELRSKKPLKASFQEKMHIFAKKYVNWASLIIQQLLSCYLNSLFHNLEKKARNELVQLIKSSNNGACQNSIQTSMNDNQRIKLQLFDIIRFFLKKENCLDGVNYSEFEDWLHSNLGISNLNKNNETFSDQVIQKLIDITKIEIFKISNLETFINLAKNTVFEQIIMKNCEVILDECEKMLPNELQKKYEDDKTENNKYEVMELCLKRVYNNNTDCKSDSLRLFTVDGMSNDKSFYIKILKKKKIVRFVLDKNVRMNSDYFVYFNDDPLFAHCYEDTFPIEMTFYPFLNVYNILYNNSSLKRINYETKIKWLFHLSKALTIIHENGYTIENFNSQNIFINSNLFGHFYPSNLISKEYICNDLEMDFSSEFDYINSYYAPEVIEFIHNNNYYIYNNHEKSLVYSFGIFILELFFGIKPGLCLANLTPKEKYKLLLKERAIPVKTGNKNDDLIPLVQSCLNTNPNKRKTFNEITIFISSKYSTIECNESQTIDFFYNDLETASSKGASISNKIFHYIYSKLNSNEKFEVDINLANKSCFHSKFEIILNVLNNDDNDLKPISYPKSSCQANNGHFNIKDDFQNHKSKPNIHFFLNEINKKVALNNKAYCSYCHLNGLQKSFQRQLVLRTGLNDSGDYKRQIEFIVKNSDNQPFGSKIKIRNVNLMINEFIQKGFFHKNVKTKKATNGNIIYVKE</sequence>